<evidence type="ECO:0000256" key="1">
    <source>
        <dbReference type="ARBA" id="ARBA00008486"/>
    </source>
</evidence>
<protein>
    <submittedName>
        <fullName evidence="4">Cytochrome c oxidase assembly factor 7</fullName>
    </submittedName>
</protein>
<dbReference type="Gene3D" id="1.25.40.10">
    <property type="entry name" value="Tetratricopeptide repeat domain"/>
    <property type="match status" value="1"/>
</dbReference>
<evidence type="ECO:0000313" key="3">
    <source>
        <dbReference type="Proteomes" id="UP000887565"/>
    </source>
</evidence>
<dbReference type="PANTHER" id="PTHR13891">
    <property type="entry name" value="CYTOCHROME C OXIDASE ASSEMBLY FACTOR 7"/>
    <property type="match status" value="1"/>
</dbReference>
<dbReference type="InterPro" id="IPR011990">
    <property type="entry name" value="TPR-like_helical_dom_sf"/>
</dbReference>
<keyword evidence="3" id="KW-1185">Reference proteome</keyword>
<sequence>MTLNFKREEEVKDYLANLLLEYKFSCLSEKNQEGCDLLGTYYEQILKDLPRAMQVWERNCDERNFPTSCRKFANYLMRGSGGYKKDRARALTLFSKACQKDDAKSCYYKGCLAYLGTKNQPKDINIFLASLAKACDLNDENSCHILHKSYYLGVEIPCNAEKAYKYATIMCDKYHDFEACGNVADFLIKGYGVEKDEKKSDAYRAKAEDLFKDLKNNQSTDYTG</sequence>
<dbReference type="AlphaFoldDB" id="A0A915KMI5"/>
<dbReference type="GO" id="GO:0005758">
    <property type="term" value="C:mitochondrial intermembrane space"/>
    <property type="evidence" value="ECO:0007669"/>
    <property type="project" value="TreeGrafter"/>
</dbReference>
<organism evidence="3 4">
    <name type="scientific">Romanomermis culicivorax</name>
    <name type="common">Nematode worm</name>
    <dbReference type="NCBI Taxonomy" id="13658"/>
    <lineage>
        <taxon>Eukaryota</taxon>
        <taxon>Metazoa</taxon>
        <taxon>Ecdysozoa</taxon>
        <taxon>Nematoda</taxon>
        <taxon>Enoplea</taxon>
        <taxon>Dorylaimia</taxon>
        <taxon>Mermithida</taxon>
        <taxon>Mermithoidea</taxon>
        <taxon>Mermithidae</taxon>
        <taxon>Romanomermis</taxon>
    </lineage>
</organism>
<proteinExistence type="inferred from homology"/>
<accession>A0A915KMI5</accession>
<keyword evidence="2" id="KW-0677">Repeat</keyword>
<dbReference type="Proteomes" id="UP000887565">
    <property type="component" value="Unplaced"/>
</dbReference>
<reference evidence="4" key="1">
    <citation type="submission" date="2022-11" db="UniProtKB">
        <authorList>
            <consortium name="WormBaseParasite"/>
        </authorList>
    </citation>
    <scope>IDENTIFICATION</scope>
</reference>
<dbReference type="InterPro" id="IPR040239">
    <property type="entry name" value="HcpB-like"/>
</dbReference>
<dbReference type="OMA" id="QYASKAC"/>
<dbReference type="InterPro" id="IPR006597">
    <property type="entry name" value="Sel1-like"/>
</dbReference>
<dbReference type="SUPFAM" id="SSF81901">
    <property type="entry name" value="HCP-like"/>
    <property type="match status" value="1"/>
</dbReference>
<evidence type="ECO:0000256" key="2">
    <source>
        <dbReference type="ARBA" id="ARBA00022737"/>
    </source>
</evidence>
<dbReference type="WBParaSite" id="nRc.2.0.1.t40057-RA">
    <property type="protein sequence ID" value="nRc.2.0.1.t40057-RA"/>
    <property type="gene ID" value="nRc.2.0.1.g40057"/>
</dbReference>
<dbReference type="PANTHER" id="PTHR13891:SF1">
    <property type="entry name" value="CYTOCHROME C OXIDASE ASSEMBLY FACTOR 7"/>
    <property type="match status" value="1"/>
</dbReference>
<name>A0A915KMI5_ROMCU</name>
<evidence type="ECO:0000313" key="4">
    <source>
        <dbReference type="WBParaSite" id="nRc.2.0.1.t40057-RA"/>
    </source>
</evidence>
<comment type="similarity">
    <text evidence="1">Belongs to the hcp beta-lactamase family.</text>
</comment>
<dbReference type="SMART" id="SM00671">
    <property type="entry name" value="SEL1"/>
    <property type="match status" value="4"/>
</dbReference>